<evidence type="ECO:0000256" key="1">
    <source>
        <dbReference type="SAM" id="MobiDB-lite"/>
    </source>
</evidence>
<dbReference type="Pfam" id="PF10412">
    <property type="entry name" value="TrwB_AAD_bind"/>
    <property type="match status" value="1"/>
</dbReference>
<dbReference type="AlphaFoldDB" id="A0A554LNS2"/>
<evidence type="ECO:0000259" key="4">
    <source>
        <dbReference type="Pfam" id="PF26449"/>
    </source>
</evidence>
<dbReference type="CDD" id="cd01127">
    <property type="entry name" value="TrwB_TraG_TraD_VirD4"/>
    <property type="match status" value="1"/>
</dbReference>
<comment type="caution">
    <text evidence="5">The sequence shown here is derived from an EMBL/GenBank/DDBJ whole genome shotgun (WGS) entry which is preliminary data.</text>
</comment>
<feature type="region of interest" description="Disordered" evidence="1">
    <location>
        <begin position="941"/>
        <end position="962"/>
    </location>
</feature>
<accession>A0A554LNS2</accession>
<dbReference type="EMBL" id="VMGN01000011">
    <property type="protein sequence ID" value="TSC94512.1"/>
    <property type="molecule type" value="Genomic_DNA"/>
</dbReference>
<keyword evidence="2" id="KW-1133">Transmembrane helix</keyword>
<feature type="compositionally biased region" description="Polar residues" evidence="1">
    <location>
        <begin position="818"/>
        <end position="829"/>
    </location>
</feature>
<evidence type="ECO:0000313" key="6">
    <source>
        <dbReference type="Proteomes" id="UP000316495"/>
    </source>
</evidence>
<feature type="region of interest" description="Disordered" evidence="1">
    <location>
        <begin position="817"/>
        <end position="836"/>
    </location>
</feature>
<keyword evidence="2" id="KW-0472">Membrane</keyword>
<feature type="domain" description="DUF8128" evidence="4">
    <location>
        <begin position="31"/>
        <end position="361"/>
    </location>
</feature>
<dbReference type="Pfam" id="PF26449">
    <property type="entry name" value="DUF8128"/>
    <property type="match status" value="1"/>
</dbReference>
<proteinExistence type="predicted"/>
<evidence type="ECO:0000313" key="5">
    <source>
        <dbReference type="EMBL" id="TSC94512.1"/>
    </source>
</evidence>
<feature type="compositionally biased region" description="Basic and acidic residues" evidence="1">
    <location>
        <begin position="953"/>
        <end position="962"/>
    </location>
</feature>
<dbReference type="InterPro" id="IPR019476">
    <property type="entry name" value="T4SS_TraD_DNA-bd"/>
</dbReference>
<protein>
    <submittedName>
        <fullName evidence="5">Uncharacterized protein</fullName>
    </submittedName>
</protein>
<dbReference type="Gene3D" id="3.40.50.300">
    <property type="entry name" value="P-loop containing nucleotide triphosphate hydrolases"/>
    <property type="match status" value="2"/>
</dbReference>
<organism evidence="5 6">
    <name type="scientific">Candidatus Berkelbacteria bacterium Athens1014_28</name>
    <dbReference type="NCBI Taxonomy" id="2017145"/>
    <lineage>
        <taxon>Bacteria</taxon>
        <taxon>Candidatus Berkelbacteria</taxon>
    </lineage>
</organism>
<sequence>MAFLLYIIYFILIAAPISFLYFFWKIRQEKSEKTWQEEIEYETLLIEVPKNNEKAPLAAEQMFASLHGIYSEAAESQHHFSFEIVSIDKFVQFFIYAPKHLVDFVEGQIYAQYPTVEINKVDDYCSKVELNGKYYAGCELLLTKPDVYPIKMFSDFEVDPLSGITSVMSKVQPNNEMWMQILIRPVGDEWQERGIETIKRVKNGTYGKNFSLSEIPKAFSKHGKELGKNFFKLILNPHAEIAPEELGKEITLSGPVEEALKGIEFKIVKLGFETKIRLLSITDDPTSAQMKVAGIAAAFKQFNTTNGNGFKQSEISLNDDDFIAKYSSRDFSSPGYVLNISELAAIYHLPHLTVETPHIVWAGSKKGEPPSNLPLVEQLEAEQLTVLGETNFRNVFRKFGIKLDDRRRHCYLVGKSGTGKTTLIENMAIDDVYENRGVILVDPHGDLVDKVISCIPDHRVEDVVVFDPSDRAFPIAFNLLDKVEDDFKGMVASGFVGIFKKIFGDSWGPRLEHILRNTVLALLDFPESTMLDIPRMLTEKRFREKVVSFVVDPVIRDFWINEFAQYDAKFRTEAVSPILNKVGQFLSTATIRNIVGQPHSRIDIREIMDNQKILLINLSRGKIGEDNSALLGAMMITKIQLSAMSRADVTIDKRPDTYLYVDEFQNFATDSFSVILSEARKYNLNLTVANQYIAQMPEIVRDAVFGNAGTIVTFRVGAADADFMVKEFEPIFEANDLVNLDRYQIYIKLLIDGITKPAFSARTLPPIEKITGNRDRIIDFSREKYSSNRAEVEAMIIAKSKELEDELRNEAEAFAGGKNSTSFTSNDNKFSAPVTSDKKIEKARVEEKKTEEEKPTEKPRLIKWQNIIGEKLYKEQTARGGVKWYVGQKIDPVELTEQGIVIDENGKKMIDLMEKVYGTDNAKQNEDDRGVMPEKVATIVASDQKDDDDENKLDEGVAVKMD</sequence>
<dbReference type="SUPFAM" id="SSF52540">
    <property type="entry name" value="P-loop containing nucleoside triphosphate hydrolases"/>
    <property type="match status" value="1"/>
</dbReference>
<dbReference type="PANTHER" id="PTHR30121:SF11">
    <property type="entry name" value="AAA+ ATPASE DOMAIN-CONTAINING PROTEIN"/>
    <property type="match status" value="1"/>
</dbReference>
<dbReference type="InterPro" id="IPR027417">
    <property type="entry name" value="P-loop_NTPase"/>
</dbReference>
<keyword evidence="2" id="KW-0812">Transmembrane</keyword>
<dbReference type="InterPro" id="IPR058441">
    <property type="entry name" value="DUF8128"/>
</dbReference>
<evidence type="ECO:0000259" key="3">
    <source>
        <dbReference type="Pfam" id="PF10412"/>
    </source>
</evidence>
<dbReference type="InterPro" id="IPR051162">
    <property type="entry name" value="T4SS_component"/>
</dbReference>
<evidence type="ECO:0000256" key="2">
    <source>
        <dbReference type="SAM" id="Phobius"/>
    </source>
</evidence>
<dbReference type="Proteomes" id="UP000316495">
    <property type="component" value="Unassembled WGS sequence"/>
</dbReference>
<dbReference type="PANTHER" id="PTHR30121">
    <property type="entry name" value="UNCHARACTERIZED PROTEIN YJGR-RELATED"/>
    <property type="match status" value="1"/>
</dbReference>
<reference evidence="5 6" key="1">
    <citation type="submission" date="2017-07" db="EMBL/GenBank/DDBJ databases">
        <title>Mechanisms for carbon and nitrogen cycling indicate functional differentiation within the Candidate Phyla Radiation.</title>
        <authorList>
            <person name="Danczak R.E."/>
            <person name="Johnston M.D."/>
            <person name="Kenah C."/>
            <person name="Slattery M."/>
            <person name="Wrighton K.C."/>
            <person name="Wilkins M.J."/>
        </authorList>
    </citation>
    <scope>NUCLEOTIDE SEQUENCE [LARGE SCALE GENOMIC DNA]</scope>
    <source>
        <strain evidence="5">Athens1014_28</strain>
    </source>
</reference>
<feature type="domain" description="Type IV secretion system coupling protein TraD DNA-binding" evidence="3">
    <location>
        <begin position="404"/>
        <end position="699"/>
    </location>
</feature>
<feature type="transmembrane region" description="Helical" evidence="2">
    <location>
        <begin position="6"/>
        <end position="24"/>
    </location>
</feature>
<gene>
    <name evidence="5" type="ORF">Athens101428_261</name>
</gene>
<name>A0A554LNS2_9BACT</name>